<organism evidence="1 2">
    <name type="scientific">Sphingomonas hengshuiensis</name>
    <dbReference type="NCBI Taxonomy" id="1609977"/>
    <lineage>
        <taxon>Bacteria</taxon>
        <taxon>Pseudomonadati</taxon>
        <taxon>Pseudomonadota</taxon>
        <taxon>Alphaproteobacteria</taxon>
        <taxon>Sphingomonadales</taxon>
        <taxon>Sphingomonadaceae</taxon>
        <taxon>Sphingomonas</taxon>
    </lineage>
</organism>
<sequence length="111" mass="11504">MTRAIASAALLSGSLPMSFDTIASTIEGELRLISCADPSAARYPVTMMSAPPSFSGAASTSAWAVVSRGATSCAAAGMAASGTSALYVSRAEQRLRHKSSRISVIFYRYCS</sequence>
<accession>A0A2W4Z8J7</accession>
<dbReference type="AlphaFoldDB" id="A0A2W4Z8J7"/>
<gene>
    <name evidence="1" type="ORF">DI632_06295</name>
</gene>
<evidence type="ECO:0000313" key="2">
    <source>
        <dbReference type="Proteomes" id="UP000248614"/>
    </source>
</evidence>
<evidence type="ECO:0000313" key="1">
    <source>
        <dbReference type="EMBL" id="PZO78564.1"/>
    </source>
</evidence>
<name>A0A2W4Z8J7_9SPHN</name>
<dbReference type="Proteomes" id="UP000248614">
    <property type="component" value="Unassembled WGS sequence"/>
</dbReference>
<comment type="caution">
    <text evidence="1">The sequence shown here is derived from an EMBL/GenBank/DDBJ whole genome shotgun (WGS) entry which is preliminary data.</text>
</comment>
<dbReference type="EMBL" id="QFNF01000011">
    <property type="protein sequence ID" value="PZO78564.1"/>
    <property type="molecule type" value="Genomic_DNA"/>
</dbReference>
<reference evidence="1 2" key="1">
    <citation type="submission" date="2017-08" db="EMBL/GenBank/DDBJ databases">
        <title>Infants hospitalized years apart are colonized by the same room-sourced microbial strains.</title>
        <authorList>
            <person name="Brooks B."/>
            <person name="Olm M.R."/>
            <person name="Firek B.A."/>
            <person name="Baker R."/>
            <person name="Thomas B.C."/>
            <person name="Morowitz M.J."/>
            <person name="Banfield J.F."/>
        </authorList>
    </citation>
    <scope>NUCLEOTIDE SEQUENCE [LARGE SCALE GENOMIC DNA]</scope>
    <source>
        <strain evidence="1">S2_018_000_R3_110</strain>
    </source>
</reference>
<protein>
    <submittedName>
        <fullName evidence="1">Uncharacterized protein</fullName>
    </submittedName>
</protein>
<proteinExistence type="predicted"/>